<dbReference type="Proteomes" id="UP001066276">
    <property type="component" value="Chromosome 10"/>
</dbReference>
<comment type="caution">
    <text evidence="2">The sequence shown here is derived from an EMBL/GenBank/DDBJ whole genome shotgun (WGS) entry which is preliminary data.</text>
</comment>
<feature type="chain" id="PRO_5043428855" description="Secreted protein" evidence="1">
    <location>
        <begin position="23"/>
        <end position="163"/>
    </location>
</feature>
<dbReference type="EMBL" id="JANPWB010000014">
    <property type="protein sequence ID" value="KAJ1097309.1"/>
    <property type="molecule type" value="Genomic_DNA"/>
</dbReference>
<evidence type="ECO:0000256" key="1">
    <source>
        <dbReference type="SAM" id="SignalP"/>
    </source>
</evidence>
<protein>
    <recommendedName>
        <fullName evidence="4">Secreted protein</fullName>
    </recommendedName>
</protein>
<name>A0AAV7M3X3_PLEWA</name>
<evidence type="ECO:0000313" key="3">
    <source>
        <dbReference type="Proteomes" id="UP001066276"/>
    </source>
</evidence>
<proteinExistence type="predicted"/>
<organism evidence="2 3">
    <name type="scientific">Pleurodeles waltl</name>
    <name type="common">Iberian ribbed newt</name>
    <dbReference type="NCBI Taxonomy" id="8319"/>
    <lineage>
        <taxon>Eukaryota</taxon>
        <taxon>Metazoa</taxon>
        <taxon>Chordata</taxon>
        <taxon>Craniata</taxon>
        <taxon>Vertebrata</taxon>
        <taxon>Euteleostomi</taxon>
        <taxon>Amphibia</taxon>
        <taxon>Batrachia</taxon>
        <taxon>Caudata</taxon>
        <taxon>Salamandroidea</taxon>
        <taxon>Salamandridae</taxon>
        <taxon>Pleurodelinae</taxon>
        <taxon>Pleurodeles</taxon>
    </lineage>
</organism>
<evidence type="ECO:0000313" key="2">
    <source>
        <dbReference type="EMBL" id="KAJ1097309.1"/>
    </source>
</evidence>
<dbReference type="AlphaFoldDB" id="A0AAV7M3X3"/>
<gene>
    <name evidence="2" type="ORF">NDU88_002434</name>
</gene>
<feature type="signal peptide" evidence="1">
    <location>
        <begin position="1"/>
        <end position="22"/>
    </location>
</feature>
<reference evidence="2" key="1">
    <citation type="journal article" date="2022" name="bioRxiv">
        <title>Sequencing and chromosome-scale assembly of the giantPleurodeles waltlgenome.</title>
        <authorList>
            <person name="Brown T."/>
            <person name="Elewa A."/>
            <person name="Iarovenko S."/>
            <person name="Subramanian E."/>
            <person name="Araus A.J."/>
            <person name="Petzold A."/>
            <person name="Susuki M."/>
            <person name="Suzuki K.-i.T."/>
            <person name="Hayashi T."/>
            <person name="Toyoda A."/>
            <person name="Oliveira C."/>
            <person name="Osipova E."/>
            <person name="Leigh N.D."/>
            <person name="Simon A."/>
            <person name="Yun M.H."/>
        </authorList>
    </citation>
    <scope>NUCLEOTIDE SEQUENCE</scope>
    <source>
        <strain evidence="2">20211129_DDA</strain>
        <tissue evidence="2">Liver</tissue>
    </source>
</reference>
<evidence type="ECO:0008006" key="4">
    <source>
        <dbReference type="Google" id="ProtNLM"/>
    </source>
</evidence>
<keyword evidence="1" id="KW-0732">Signal</keyword>
<sequence length="163" mass="18461">MPTCSLLFMCVMVSWTWHILLGRCVLHWLVGAKGPENWSSPREKQCKSKKVPITLKDACPGQQARRWARCVLLQRAGSSCGLRGCIAVRPWHVEEPHACAKCSRSESRSSLGRAHLPAESARALIRAMGDVQPRVRQQPSMASWPCTVMVMYRDLMRRQCRFA</sequence>
<accession>A0AAV7M3X3</accession>
<keyword evidence="3" id="KW-1185">Reference proteome</keyword>